<gene>
    <name evidence="1" type="ORF">GMA8713_02502</name>
</gene>
<name>A0A128F8K6_9GAMM</name>
<dbReference type="AlphaFoldDB" id="A0A128F8K6"/>
<dbReference type="EMBL" id="FIZY01000021">
    <property type="protein sequence ID" value="CZF83153.1"/>
    <property type="molecule type" value="Genomic_DNA"/>
</dbReference>
<protein>
    <submittedName>
        <fullName evidence="1">Uncharacterized protein</fullName>
    </submittedName>
</protein>
<keyword evidence="2" id="KW-1185">Reference proteome</keyword>
<dbReference type="Proteomes" id="UP000073601">
    <property type="component" value="Unassembled WGS sequence"/>
</dbReference>
<evidence type="ECO:0000313" key="1">
    <source>
        <dbReference type="EMBL" id="CZF83153.1"/>
    </source>
</evidence>
<organism evidence="1 2">
    <name type="scientific">Grimontia marina</name>
    <dbReference type="NCBI Taxonomy" id="646534"/>
    <lineage>
        <taxon>Bacteria</taxon>
        <taxon>Pseudomonadati</taxon>
        <taxon>Pseudomonadota</taxon>
        <taxon>Gammaproteobacteria</taxon>
        <taxon>Vibrionales</taxon>
        <taxon>Vibrionaceae</taxon>
        <taxon>Grimontia</taxon>
    </lineage>
</organism>
<dbReference type="OrthoDB" id="5918813at2"/>
<accession>A0A128F8K6</accession>
<reference evidence="2" key="1">
    <citation type="submission" date="2016-02" db="EMBL/GenBank/DDBJ databases">
        <authorList>
            <person name="Rodrigo-Torres Lidia"/>
            <person name="Arahal R.David."/>
        </authorList>
    </citation>
    <scope>NUCLEOTIDE SEQUENCE [LARGE SCALE GENOMIC DNA]</scope>
    <source>
        <strain evidence="2">CECT 8713</strain>
    </source>
</reference>
<evidence type="ECO:0000313" key="2">
    <source>
        <dbReference type="Proteomes" id="UP000073601"/>
    </source>
</evidence>
<proteinExistence type="predicted"/>
<dbReference type="RefSeq" id="WP_062710064.1">
    <property type="nucleotide sequence ID" value="NZ_CAWRCI010000021.1"/>
</dbReference>
<sequence length="123" mass="13616">MSNAQSLKSIPQSLKQFDAMLEEAANAPVRPAEDSIAAAKALFTIGHKQSLIALIYNGLQAKQRALLLSAGGADHNLRDMNFKDLDGLTREKVRRGLNEFSIVIRRFNNAVGHIERTLPTDFR</sequence>